<dbReference type="AlphaFoldDB" id="A0A9W9ED46"/>
<evidence type="ECO:0000256" key="1">
    <source>
        <dbReference type="ARBA" id="ARBA00022574"/>
    </source>
</evidence>
<dbReference type="InterPro" id="IPR036322">
    <property type="entry name" value="WD40_repeat_dom_sf"/>
</dbReference>
<dbReference type="EMBL" id="JAOPEN010000001">
    <property type="protein sequence ID" value="KAJ4864412.1"/>
    <property type="molecule type" value="Genomic_DNA"/>
</dbReference>
<dbReference type="Pfam" id="PF00400">
    <property type="entry name" value="WD40"/>
    <property type="match status" value="3"/>
</dbReference>
<feature type="compositionally biased region" description="Acidic residues" evidence="4">
    <location>
        <begin position="358"/>
        <end position="370"/>
    </location>
</feature>
<keyword evidence="1 3" id="KW-0853">WD repeat</keyword>
<feature type="repeat" description="WD" evidence="3">
    <location>
        <begin position="260"/>
        <end position="287"/>
    </location>
</feature>
<keyword evidence="6" id="KW-1185">Reference proteome</keyword>
<name>A0A9W9ED46_9HYPO</name>
<dbReference type="InterPro" id="IPR015943">
    <property type="entry name" value="WD40/YVTN_repeat-like_dom_sf"/>
</dbReference>
<dbReference type="PANTHER" id="PTHR19848:SF8">
    <property type="entry name" value="F-BOX AND WD REPEAT DOMAIN CONTAINING 7"/>
    <property type="match status" value="1"/>
</dbReference>
<dbReference type="RefSeq" id="XP_056033468.1">
    <property type="nucleotide sequence ID" value="XM_056168152.1"/>
</dbReference>
<evidence type="ECO:0000313" key="5">
    <source>
        <dbReference type="EMBL" id="KAJ4864412.1"/>
    </source>
</evidence>
<evidence type="ECO:0000256" key="3">
    <source>
        <dbReference type="PROSITE-ProRule" id="PRU00221"/>
    </source>
</evidence>
<evidence type="ECO:0000256" key="2">
    <source>
        <dbReference type="ARBA" id="ARBA00022737"/>
    </source>
</evidence>
<keyword evidence="2" id="KW-0677">Repeat</keyword>
<dbReference type="SMART" id="SM00320">
    <property type="entry name" value="WD40"/>
    <property type="match status" value="5"/>
</dbReference>
<organism evidence="5 6">
    <name type="scientific">Trichoderma breve</name>
    <dbReference type="NCBI Taxonomy" id="2034170"/>
    <lineage>
        <taxon>Eukaryota</taxon>
        <taxon>Fungi</taxon>
        <taxon>Dikarya</taxon>
        <taxon>Ascomycota</taxon>
        <taxon>Pezizomycotina</taxon>
        <taxon>Sordariomycetes</taxon>
        <taxon>Hypocreomycetidae</taxon>
        <taxon>Hypocreales</taxon>
        <taxon>Hypocreaceae</taxon>
        <taxon>Trichoderma</taxon>
    </lineage>
</organism>
<reference evidence="5" key="1">
    <citation type="submission" date="2022-09" db="EMBL/GenBank/DDBJ databases">
        <title>Chromosome-level assembly of Trichoderma breve T069, a fungus used in development of biopesticide product.</title>
        <authorList>
            <person name="Lin R."/>
            <person name="Liu T."/>
        </authorList>
    </citation>
    <scope>NUCLEOTIDE SEQUENCE</scope>
    <source>
        <strain evidence="5">T069</strain>
    </source>
</reference>
<dbReference type="Proteomes" id="UP001140511">
    <property type="component" value="Unassembled WGS sequence"/>
</dbReference>
<dbReference type="GeneID" id="80862840"/>
<evidence type="ECO:0008006" key="7">
    <source>
        <dbReference type="Google" id="ProtNLM"/>
    </source>
</evidence>
<evidence type="ECO:0000256" key="4">
    <source>
        <dbReference type="SAM" id="MobiDB-lite"/>
    </source>
</evidence>
<dbReference type="Gene3D" id="2.130.10.10">
    <property type="entry name" value="YVTN repeat-like/Quinoprotein amine dehydrogenase"/>
    <property type="match status" value="2"/>
</dbReference>
<dbReference type="InterPro" id="IPR001680">
    <property type="entry name" value="WD40_rpt"/>
</dbReference>
<protein>
    <recommendedName>
        <fullName evidence="7">Transcriptional repressor</fullName>
    </recommendedName>
</protein>
<comment type="caution">
    <text evidence="5">The sequence shown here is derived from an EMBL/GenBank/DDBJ whole genome shotgun (WGS) entry which is preliminary data.</text>
</comment>
<dbReference type="SUPFAM" id="SSF50978">
    <property type="entry name" value="WD40 repeat-like"/>
    <property type="match status" value="1"/>
</dbReference>
<gene>
    <name evidence="5" type="ORF">T069G_00942</name>
</gene>
<dbReference type="PROSITE" id="PS50082">
    <property type="entry name" value="WD_REPEATS_2"/>
    <property type="match status" value="1"/>
</dbReference>
<proteinExistence type="predicted"/>
<evidence type="ECO:0000313" key="6">
    <source>
        <dbReference type="Proteomes" id="UP001140511"/>
    </source>
</evidence>
<dbReference type="PANTHER" id="PTHR19848">
    <property type="entry name" value="WD40 REPEAT PROTEIN"/>
    <property type="match status" value="1"/>
</dbReference>
<feature type="region of interest" description="Disordered" evidence="4">
    <location>
        <begin position="338"/>
        <end position="370"/>
    </location>
</feature>
<accession>A0A9W9ED46</accession>
<sequence length="370" mass="40484">METSDRDAFFQTDASNAERERKALKAGNKNGDPIAMKSKILAAVPDPFSPSTAIFIAESAGFVRRIDLASAATKSTYRGPKAPVTCVAIGGSGNKTVFAGSWDKDIWSWDVETAQLGRKFSGHSDFIKVVICTKVSGKEILISGGADKKILHLAIDPVLSTPDAVVIASASSDPHIRRWKITATGFEQLTEAFHDRPDAEKLTIAEHETSVYKLVYDLDSEEGDLWTASADGTAKCLARARNFEADDVFTHGDYVRAVIPTESWVITAGRDENVKVWDRSSGKLYCTLEGHYEEVTDLILLRNSRGLPEKVCSVSIDGTIRTWPLSKGELDEVVKNIEESKKPVEQEAEPESGNMLTAEEEAELAELMDD</sequence>